<organism evidence="4 5">
    <name type="scientific">Bifidobacterium platyrrhinorum</name>
    <dbReference type="NCBI Taxonomy" id="2661628"/>
    <lineage>
        <taxon>Bacteria</taxon>
        <taxon>Bacillati</taxon>
        <taxon>Actinomycetota</taxon>
        <taxon>Actinomycetes</taxon>
        <taxon>Bifidobacteriales</taxon>
        <taxon>Bifidobacteriaceae</taxon>
        <taxon>Bifidobacterium</taxon>
    </lineage>
</organism>
<proteinExistence type="predicted"/>
<accession>A0A6L9SWY3</accession>
<dbReference type="InterPro" id="IPR015797">
    <property type="entry name" value="NUDIX_hydrolase-like_dom_sf"/>
</dbReference>
<dbReference type="SUPFAM" id="SSF55811">
    <property type="entry name" value="Nudix"/>
    <property type="match status" value="1"/>
</dbReference>
<dbReference type="RefSeq" id="WP_163197464.1">
    <property type="nucleotide sequence ID" value="NZ_WHZV01000007.1"/>
</dbReference>
<keyword evidence="5" id="KW-1185">Reference proteome</keyword>
<name>A0A6L9SWY3_9BIFI</name>
<dbReference type="Gene3D" id="3.90.79.10">
    <property type="entry name" value="Nucleoside Triphosphate Pyrophosphohydrolase"/>
    <property type="match status" value="1"/>
</dbReference>
<dbReference type="AlphaFoldDB" id="A0A6L9SWY3"/>
<sequence length="202" mass="22806">MTNETHRQFDPWRPSPLKEESREQILASHYFNVDRVKLESVQAGSIERTIVHVNNGDEVAVLAVTEDGRLPLVEQYRVPIHRWTLEIPGGHAKDPDERPLDVARRKLHEEGGYEAERFSQIARYIGAPGFSTMYTSLYYATGLTPAARTEIGPETPRSEVRLYTVDEAMRMVLNGTIIDAKSIIAIQRLYAGLSEGEDEPEA</sequence>
<dbReference type="GO" id="GO:0016787">
    <property type="term" value="F:hydrolase activity"/>
    <property type="evidence" value="ECO:0007669"/>
    <property type="project" value="UniProtKB-KW"/>
</dbReference>
<protein>
    <submittedName>
        <fullName evidence="4">NUDIX domain-containing protein</fullName>
    </submittedName>
</protein>
<comment type="cofactor">
    <cofactor evidence="1">
        <name>Mg(2+)</name>
        <dbReference type="ChEBI" id="CHEBI:18420"/>
    </cofactor>
</comment>
<dbReference type="Pfam" id="PF00293">
    <property type="entry name" value="NUDIX"/>
    <property type="match status" value="1"/>
</dbReference>
<evidence type="ECO:0000259" key="3">
    <source>
        <dbReference type="PROSITE" id="PS51462"/>
    </source>
</evidence>
<dbReference type="CDD" id="cd24161">
    <property type="entry name" value="NUDIX_ADPRase_Ndx2"/>
    <property type="match status" value="1"/>
</dbReference>
<reference evidence="4 5" key="1">
    <citation type="submission" date="2019-10" db="EMBL/GenBank/DDBJ databases">
        <title>Bifidobacterium from non-human primates.</title>
        <authorList>
            <person name="Modesto M."/>
        </authorList>
    </citation>
    <scope>NUCLEOTIDE SEQUENCE [LARGE SCALE GENOMIC DNA]</scope>
    <source>
        <strain evidence="4 5">SMA15</strain>
    </source>
</reference>
<dbReference type="InterPro" id="IPR000086">
    <property type="entry name" value="NUDIX_hydrolase_dom"/>
</dbReference>
<dbReference type="PANTHER" id="PTHR11839:SF18">
    <property type="entry name" value="NUDIX HYDROLASE DOMAIN-CONTAINING PROTEIN"/>
    <property type="match status" value="1"/>
</dbReference>
<dbReference type="Proteomes" id="UP000483293">
    <property type="component" value="Unassembled WGS sequence"/>
</dbReference>
<comment type="caution">
    <text evidence="4">The sequence shown here is derived from an EMBL/GenBank/DDBJ whole genome shotgun (WGS) entry which is preliminary data.</text>
</comment>
<dbReference type="PROSITE" id="PS51462">
    <property type="entry name" value="NUDIX"/>
    <property type="match status" value="1"/>
</dbReference>
<evidence type="ECO:0000313" key="4">
    <source>
        <dbReference type="EMBL" id="NEG55681.1"/>
    </source>
</evidence>
<evidence type="ECO:0000256" key="2">
    <source>
        <dbReference type="ARBA" id="ARBA00022801"/>
    </source>
</evidence>
<dbReference type="GO" id="GO:0019693">
    <property type="term" value="P:ribose phosphate metabolic process"/>
    <property type="evidence" value="ECO:0007669"/>
    <property type="project" value="TreeGrafter"/>
</dbReference>
<dbReference type="PANTHER" id="PTHR11839">
    <property type="entry name" value="UDP/ADP-SUGAR PYROPHOSPHATASE"/>
    <property type="match status" value="1"/>
</dbReference>
<feature type="domain" description="Nudix hydrolase" evidence="3">
    <location>
        <begin position="54"/>
        <end position="185"/>
    </location>
</feature>
<evidence type="ECO:0000313" key="5">
    <source>
        <dbReference type="Proteomes" id="UP000483293"/>
    </source>
</evidence>
<dbReference type="GO" id="GO:0006753">
    <property type="term" value="P:nucleoside phosphate metabolic process"/>
    <property type="evidence" value="ECO:0007669"/>
    <property type="project" value="TreeGrafter"/>
</dbReference>
<dbReference type="EMBL" id="WHZV01000007">
    <property type="protein sequence ID" value="NEG55681.1"/>
    <property type="molecule type" value="Genomic_DNA"/>
</dbReference>
<keyword evidence="2" id="KW-0378">Hydrolase</keyword>
<evidence type="ECO:0000256" key="1">
    <source>
        <dbReference type="ARBA" id="ARBA00001946"/>
    </source>
</evidence>
<gene>
    <name evidence="4" type="ORF">GFD21_07905</name>
</gene>